<evidence type="ECO:0000259" key="1">
    <source>
        <dbReference type="Pfam" id="PF24029"/>
    </source>
</evidence>
<sequence length="209" mass="22717">MTATTPGRRPNLTAAVHRLRSAIDRLITPTTGYQNNAYIEAPGLYTQLKDAVELGQQSNTGSGRGSKSRPPFWTDAAVQLHNIDLMITVWCRSAGTTVVKLRTLSAKTWTVEDTAEVRRKAGIINAWADDIDILLNHGHVQYISAACPCCGAATAQKRDSAGELIRSPALQVIAEYGCTCQQCGYFWAPDKYIDLCQQLGLPLPAGVLE</sequence>
<proteinExistence type="predicted"/>
<dbReference type="AlphaFoldDB" id="A0A6N4WAH8"/>
<dbReference type="EMBL" id="AP022620">
    <property type="protein sequence ID" value="BBZ77755.1"/>
    <property type="molecule type" value="Genomic_DNA"/>
</dbReference>
<evidence type="ECO:0000313" key="3">
    <source>
        <dbReference type="EMBL" id="BBZ77755.1"/>
    </source>
</evidence>
<evidence type="ECO:0000313" key="4">
    <source>
        <dbReference type="Proteomes" id="UP000467249"/>
    </source>
</evidence>
<name>A0A6N4WAH8_9MYCO</name>
<organism evidence="3 4">
    <name type="scientific">Mycolicibacterium anyangense</name>
    <dbReference type="NCBI Taxonomy" id="1431246"/>
    <lineage>
        <taxon>Bacteria</taxon>
        <taxon>Bacillati</taxon>
        <taxon>Actinomycetota</taxon>
        <taxon>Actinomycetes</taxon>
        <taxon>Mycobacteriales</taxon>
        <taxon>Mycobacteriaceae</taxon>
        <taxon>Mycolicibacterium</taxon>
    </lineage>
</organism>
<feature type="domain" description="DUF7340" evidence="1">
    <location>
        <begin position="140"/>
        <end position="200"/>
    </location>
</feature>
<keyword evidence="4" id="KW-1185">Reference proteome</keyword>
<reference evidence="3 4" key="1">
    <citation type="journal article" date="2019" name="Emerg. Microbes Infect.">
        <title>Comprehensive subspecies identification of 175 nontuberculous mycobacteria species based on 7547 genomic profiles.</title>
        <authorList>
            <person name="Matsumoto Y."/>
            <person name="Kinjo T."/>
            <person name="Motooka D."/>
            <person name="Nabeya D."/>
            <person name="Jung N."/>
            <person name="Uechi K."/>
            <person name="Horii T."/>
            <person name="Iida T."/>
            <person name="Fujita J."/>
            <person name="Nakamura S."/>
        </authorList>
    </citation>
    <scope>NUCLEOTIDE SEQUENCE [LARGE SCALE GENOMIC DNA]</scope>
    <source>
        <strain evidence="3 4">JCM 30275</strain>
    </source>
</reference>
<protein>
    <submittedName>
        <fullName evidence="3">Uncharacterized protein</fullName>
    </submittedName>
</protein>
<dbReference type="InterPro" id="IPR055764">
    <property type="entry name" value="DUF7340"/>
</dbReference>
<dbReference type="Proteomes" id="UP000467249">
    <property type="component" value="Chromosome"/>
</dbReference>
<dbReference type="InterPro" id="IPR055765">
    <property type="entry name" value="DUF7341"/>
</dbReference>
<accession>A0A6N4WAH8</accession>
<dbReference type="Pfam" id="PF24030">
    <property type="entry name" value="DUF7341"/>
    <property type="match status" value="1"/>
</dbReference>
<evidence type="ECO:0000259" key="2">
    <source>
        <dbReference type="Pfam" id="PF24030"/>
    </source>
</evidence>
<dbReference type="KEGG" id="many:MANY_30920"/>
<dbReference type="Pfam" id="PF24029">
    <property type="entry name" value="DUF7340"/>
    <property type="match status" value="1"/>
</dbReference>
<gene>
    <name evidence="3" type="ORF">MANY_30920</name>
</gene>
<feature type="domain" description="DUF7341" evidence="2">
    <location>
        <begin position="11"/>
        <end position="135"/>
    </location>
</feature>
<dbReference type="RefSeq" id="WP_163805027.1">
    <property type="nucleotide sequence ID" value="NZ_AP022620.1"/>
</dbReference>